<feature type="region of interest" description="Disordered" evidence="1">
    <location>
        <begin position="1"/>
        <end position="196"/>
    </location>
</feature>
<feature type="compositionally biased region" description="Basic and acidic residues" evidence="1">
    <location>
        <begin position="32"/>
        <end position="53"/>
    </location>
</feature>
<gene>
    <name evidence="3" type="ORF">AQZ59_01199</name>
</gene>
<evidence type="ECO:0000256" key="1">
    <source>
        <dbReference type="SAM" id="MobiDB-lite"/>
    </source>
</evidence>
<name>A0A0W1KJT4_9ACTO</name>
<comment type="caution">
    <text evidence="3">The sequence shown here is derived from an EMBL/GenBank/DDBJ whole genome shotgun (WGS) entry which is preliminary data.</text>
</comment>
<feature type="compositionally biased region" description="Low complexity" evidence="1">
    <location>
        <begin position="109"/>
        <end position="124"/>
    </location>
</feature>
<dbReference type="STRING" id="59561.AQZ59_01199"/>
<keyword evidence="2" id="KW-1133">Transmembrane helix</keyword>
<feature type="compositionally biased region" description="Acidic residues" evidence="1">
    <location>
        <begin position="187"/>
        <end position="196"/>
    </location>
</feature>
<feature type="transmembrane region" description="Helical" evidence="2">
    <location>
        <begin position="205"/>
        <end position="226"/>
    </location>
</feature>
<keyword evidence="2" id="KW-0812">Transmembrane</keyword>
<reference evidence="3 4" key="1">
    <citation type="submission" date="2015-11" db="EMBL/GenBank/DDBJ databases">
        <title>Draft Genome Sequence of the Type Strain Trueperella bernardiae LCDC 89-0504T, Isolated from Blood Culture.</title>
        <authorList>
            <person name="Bernier A.-M."/>
            <person name="Bernard K."/>
        </authorList>
    </citation>
    <scope>NUCLEOTIDE SEQUENCE [LARGE SCALE GENOMIC DNA]</scope>
    <source>
        <strain evidence="3 4">LCDC 89-0504</strain>
    </source>
</reference>
<evidence type="ECO:0000256" key="2">
    <source>
        <dbReference type="SAM" id="Phobius"/>
    </source>
</evidence>
<feature type="compositionally biased region" description="Basic and acidic residues" evidence="1">
    <location>
        <begin position="87"/>
        <end position="100"/>
    </location>
</feature>
<keyword evidence="4" id="KW-1185">Reference proteome</keyword>
<proteinExistence type="predicted"/>
<keyword evidence="2" id="KW-0472">Membrane</keyword>
<dbReference type="OrthoDB" id="3268991at2"/>
<sequence length="247" mass="26866">MSEETPRLSRRQMREQGLLDAPTDTPPVYDTTELRLRRPSRKELRELAQREAGEQVPKNVETGESANSEDVGEPTQAMEAVKAPEPVQHERKSVFDRFEAAEPEEEPAAEVAKPAAPVQAAAEAEQAEPEVDLDDDEPEDSLRDRFLAMTSRGEEAGDAAEPAHATAPVPAPVAEKTPAPKPAAEVDVADDPAPDTEVEAPRRTWLNFIILVLIAAIVGYLGGSWINMTFLSEPMPGVVNDFSALLL</sequence>
<organism evidence="3 4">
    <name type="scientific">Trueperella bernardiae</name>
    <dbReference type="NCBI Taxonomy" id="59561"/>
    <lineage>
        <taxon>Bacteria</taxon>
        <taxon>Bacillati</taxon>
        <taxon>Actinomycetota</taxon>
        <taxon>Actinomycetes</taxon>
        <taxon>Actinomycetales</taxon>
        <taxon>Actinomycetaceae</taxon>
        <taxon>Trueperella</taxon>
    </lineage>
</organism>
<evidence type="ECO:0000313" key="3">
    <source>
        <dbReference type="EMBL" id="KTF03871.1"/>
    </source>
</evidence>
<feature type="compositionally biased region" description="Low complexity" evidence="1">
    <location>
        <begin position="159"/>
        <end position="186"/>
    </location>
</feature>
<evidence type="ECO:0000313" key="4">
    <source>
        <dbReference type="Proteomes" id="UP000054404"/>
    </source>
</evidence>
<accession>A0A0W1KJT4</accession>
<feature type="compositionally biased region" description="Acidic residues" evidence="1">
    <location>
        <begin position="125"/>
        <end position="139"/>
    </location>
</feature>
<protein>
    <submittedName>
        <fullName evidence="3">Uncharacterized protein</fullName>
    </submittedName>
</protein>
<dbReference type="PATRIC" id="fig|59561.3.peg.1192"/>
<dbReference type="RefSeq" id="WP_152994727.1">
    <property type="nucleotide sequence ID" value="NZ_JAMQRX010000023.1"/>
</dbReference>
<dbReference type="AlphaFoldDB" id="A0A0W1KJT4"/>
<dbReference type="EMBL" id="LNIZ01000005">
    <property type="protein sequence ID" value="KTF03871.1"/>
    <property type="molecule type" value="Genomic_DNA"/>
</dbReference>
<dbReference type="Proteomes" id="UP000054404">
    <property type="component" value="Unassembled WGS sequence"/>
</dbReference>